<feature type="transmembrane region" description="Helical" evidence="1">
    <location>
        <begin position="54"/>
        <end position="77"/>
    </location>
</feature>
<keyword evidence="1" id="KW-0812">Transmembrane</keyword>
<gene>
    <name evidence="2" type="ORF">GOM49_05420</name>
</gene>
<keyword evidence="1" id="KW-0472">Membrane</keyword>
<evidence type="ECO:0000313" key="2">
    <source>
        <dbReference type="EMBL" id="QGU94615.1"/>
    </source>
</evidence>
<proteinExistence type="predicted"/>
<dbReference type="Proteomes" id="UP000422764">
    <property type="component" value="Chromosome"/>
</dbReference>
<feature type="transmembrane region" description="Helical" evidence="1">
    <location>
        <begin position="133"/>
        <end position="154"/>
    </location>
</feature>
<feature type="transmembrane region" description="Helical" evidence="1">
    <location>
        <begin position="12"/>
        <end position="34"/>
    </location>
</feature>
<dbReference type="EMBL" id="CP046522">
    <property type="protein sequence ID" value="QGU94615.1"/>
    <property type="molecule type" value="Genomic_DNA"/>
</dbReference>
<reference evidence="2 3" key="1">
    <citation type="submission" date="2019-12" db="EMBL/GenBank/DDBJ databases">
        <title>Genome sequenceing of Clostridium bovifaecis.</title>
        <authorList>
            <person name="Yao Y."/>
        </authorList>
    </citation>
    <scope>NUCLEOTIDE SEQUENCE [LARGE SCALE GENOMIC DNA]</scope>
    <source>
        <strain evidence="2 3">BXX</strain>
    </source>
</reference>
<organism evidence="2 3">
    <name type="scientific">Clostridium bovifaecis</name>
    <dbReference type="NCBI Taxonomy" id="2184719"/>
    <lineage>
        <taxon>Bacteria</taxon>
        <taxon>Bacillati</taxon>
        <taxon>Bacillota</taxon>
        <taxon>Clostridia</taxon>
        <taxon>Eubacteriales</taxon>
        <taxon>Clostridiaceae</taxon>
        <taxon>Clostridium</taxon>
    </lineage>
</organism>
<evidence type="ECO:0008006" key="4">
    <source>
        <dbReference type="Google" id="ProtNLM"/>
    </source>
</evidence>
<protein>
    <recommendedName>
        <fullName evidence="4">DUF1097 domain-containing protein</fullName>
    </recommendedName>
</protein>
<accession>A0A6I6FA60</accession>
<sequence length="171" mass="18543">MESKPGLKSKTIIEGLIIAFMIVLTILILSFFSVKEVWPASIALLFFFEGKASIANLKNIFIGGSVGILLALALVKLAGLLMPSMGEELGMLIPVFIFIFLIIVLGDISHVVFNNYAFCYFTVALIAKQQATVSWLIGLIVGGGFLIGGVILFIRLMKKNESEEKAANSNL</sequence>
<keyword evidence="3" id="KW-1185">Reference proteome</keyword>
<keyword evidence="1" id="KW-1133">Transmembrane helix</keyword>
<feature type="transmembrane region" description="Helical" evidence="1">
    <location>
        <begin position="89"/>
        <end position="113"/>
    </location>
</feature>
<name>A0A6I6FA60_9CLOT</name>
<evidence type="ECO:0000256" key="1">
    <source>
        <dbReference type="SAM" id="Phobius"/>
    </source>
</evidence>
<evidence type="ECO:0000313" key="3">
    <source>
        <dbReference type="Proteomes" id="UP000422764"/>
    </source>
</evidence>
<dbReference type="AlphaFoldDB" id="A0A6I6FA60"/>